<feature type="transmembrane region" description="Helical" evidence="2">
    <location>
        <begin position="158"/>
        <end position="179"/>
    </location>
</feature>
<dbReference type="SMART" id="SM00342">
    <property type="entry name" value="HTH_ARAC"/>
    <property type="match status" value="1"/>
</dbReference>
<reference evidence="4 5" key="1">
    <citation type="submission" date="2011-02" db="EMBL/GenBank/DDBJ databases">
        <authorList>
            <person name="Weinstock G."/>
            <person name="Sodergren E."/>
            <person name="Clifton S."/>
            <person name="Fulton L."/>
            <person name="Fulton B."/>
            <person name="Courtney L."/>
            <person name="Fronick C."/>
            <person name="Harrison M."/>
            <person name="Strong C."/>
            <person name="Farmer C."/>
            <person name="Delahaunty K."/>
            <person name="Markovic C."/>
            <person name="Hall O."/>
            <person name="Minx P."/>
            <person name="Tomlinson C."/>
            <person name="Mitreva M."/>
            <person name="Hou S."/>
            <person name="Chen J."/>
            <person name="Wollam A."/>
            <person name="Pepin K.H."/>
            <person name="Johnson M."/>
            <person name="Bhonagiri V."/>
            <person name="Zhang X."/>
            <person name="Suruliraj S."/>
            <person name="Warren W."/>
            <person name="Chinwalla A."/>
            <person name="Mardis E.R."/>
            <person name="Wilson R.K."/>
        </authorList>
    </citation>
    <scope>NUCLEOTIDE SEQUENCE [LARGE SCALE GENOMIC DNA]</scope>
    <source>
        <strain evidence="4 5">YIT 12057</strain>
    </source>
</reference>
<keyword evidence="1" id="KW-0238">DNA-binding</keyword>
<evidence type="ECO:0000259" key="3">
    <source>
        <dbReference type="PROSITE" id="PS01124"/>
    </source>
</evidence>
<proteinExistence type="predicted"/>
<keyword evidence="2" id="KW-0812">Transmembrane</keyword>
<keyword evidence="2" id="KW-0472">Membrane</keyword>
<organism evidence="4 5">
    <name type="scientific">Bacteroides fluxus YIT 12057</name>
    <dbReference type="NCBI Taxonomy" id="763034"/>
    <lineage>
        <taxon>Bacteria</taxon>
        <taxon>Pseudomonadati</taxon>
        <taxon>Bacteroidota</taxon>
        <taxon>Bacteroidia</taxon>
        <taxon>Bacteroidales</taxon>
        <taxon>Bacteroidaceae</taxon>
        <taxon>Bacteroides</taxon>
    </lineage>
</organism>
<dbReference type="PROSITE" id="PS01124">
    <property type="entry name" value="HTH_ARAC_FAMILY_2"/>
    <property type="match status" value="1"/>
</dbReference>
<evidence type="ECO:0000313" key="4">
    <source>
        <dbReference type="EMBL" id="EGF52455.1"/>
    </source>
</evidence>
<dbReference type="InterPro" id="IPR050959">
    <property type="entry name" value="MarA-like"/>
</dbReference>
<sequence length="299" mass="34906">MKEILKDFSRIYRLQDEFLMEKTDFLIVRQKKGERLEMEIKNGIMAIILTGEISMMCNHLWMRESIKEGEMFLLLEKSFVSIEVLEDTVAFLMRSDSLSKQGEALMLNKLLKLTPLIDYNLNSLPACPQIMEIITQISSYLKSGIMNDSLAFIKRMELFFVLLSSYSGMELASLLYPLVSRFPKFRHFILCNYRNVKSVKELIQMSDISKSLFYEKFKEEFHMPVKEWMLQKRVDMILLKAAKPGITVKQLIIECDCCSFQQFNSFCKKHIGMSPRDLIKEKQGIISLEAALLRNKGRK</sequence>
<dbReference type="HOGENOM" id="CLU_077934_0_0_10"/>
<dbReference type="RefSeq" id="WP_009126266.1">
    <property type="nucleotide sequence ID" value="NZ_GL882688.1"/>
</dbReference>
<dbReference type="Proteomes" id="UP000003416">
    <property type="component" value="Unassembled WGS sequence"/>
</dbReference>
<dbReference type="GeneID" id="86050462"/>
<keyword evidence="2" id="KW-1133">Transmembrane helix</keyword>
<dbReference type="InterPro" id="IPR018060">
    <property type="entry name" value="HTH_AraC"/>
</dbReference>
<dbReference type="PANTHER" id="PTHR47504">
    <property type="entry name" value="RIGHT ORIGIN-BINDING PROTEIN"/>
    <property type="match status" value="1"/>
</dbReference>
<comment type="caution">
    <text evidence="4">The sequence shown here is derived from an EMBL/GenBank/DDBJ whole genome shotgun (WGS) entry which is preliminary data.</text>
</comment>
<protein>
    <recommendedName>
        <fullName evidence="3">HTH araC/xylS-type domain-containing protein</fullName>
    </recommendedName>
</protein>
<gene>
    <name evidence="4" type="ORF">HMPREF9446_03041</name>
</gene>
<accession>F3PWA6</accession>
<dbReference type="PANTHER" id="PTHR47504:SF5">
    <property type="entry name" value="RIGHT ORIGIN-BINDING PROTEIN"/>
    <property type="match status" value="1"/>
</dbReference>
<dbReference type="Gene3D" id="1.10.10.60">
    <property type="entry name" value="Homeodomain-like"/>
    <property type="match status" value="1"/>
</dbReference>
<dbReference type="AlphaFoldDB" id="F3PWA6"/>
<dbReference type="GO" id="GO:0043565">
    <property type="term" value="F:sequence-specific DNA binding"/>
    <property type="evidence" value="ECO:0007669"/>
    <property type="project" value="InterPro"/>
</dbReference>
<keyword evidence="5" id="KW-1185">Reference proteome</keyword>
<evidence type="ECO:0000256" key="2">
    <source>
        <dbReference type="SAM" id="Phobius"/>
    </source>
</evidence>
<dbReference type="Pfam" id="PF12833">
    <property type="entry name" value="HTH_18"/>
    <property type="match status" value="1"/>
</dbReference>
<dbReference type="STRING" id="763034.HMPREF9446_03041"/>
<feature type="domain" description="HTH araC/xylS-type" evidence="3">
    <location>
        <begin position="183"/>
        <end position="281"/>
    </location>
</feature>
<evidence type="ECO:0000256" key="1">
    <source>
        <dbReference type="ARBA" id="ARBA00023125"/>
    </source>
</evidence>
<name>F3PWA6_9BACE</name>
<dbReference type="EMBL" id="AFBN01000095">
    <property type="protein sequence ID" value="EGF52455.1"/>
    <property type="molecule type" value="Genomic_DNA"/>
</dbReference>
<evidence type="ECO:0000313" key="5">
    <source>
        <dbReference type="Proteomes" id="UP000003416"/>
    </source>
</evidence>
<dbReference type="GO" id="GO:0003700">
    <property type="term" value="F:DNA-binding transcription factor activity"/>
    <property type="evidence" value="ECO:0007669"/>
    <property type="project" value="InterPro"/>
</dbReference>
<dbReference type="eggNOG" id="COG2207">
    <property type="taxonomic scope" value="Bacteria"/>
</dbReference>